<reference evidence="10 11" key="1">
    <citation type="submission" date="2015-10" db="EMBL/GenBank/DDBJ databases">
        <title>Full genome of DAOMC 229536 Phialocephala scopiformis, a fungal endophyte of spruce producing the potent anti-insectan compound rugulosin.</title>
        <authorList>
            <consortium name="DOE Joint Genome Institute"/>
            <person name="Walker A.K."/>
            <person name="Frasz S.L."/>
            <person name="Seifert K.A."/>
            <person name="Miller J.D."/>
            <person name="Mondo S.J."/>
            <person name="Labutti K."/>
            <person name="Lipzen A."/>
            <person name="Dockter R."/>
            <person name="Kennedy M."/>
            <person name="Grigoriev I.V."/>
            <person name="Spatafora J.W."/>
        </authorList>
    </citation>
    <scope>NUCLEOTIDE SEQUENCE [LARGE SCALE GENOMIC DNA]</scope>
    <source>
        <strain evidence="10 11">CBS 120377</strain>
    </source>
</reference>
<dbReference type="InterPro" id="IPR047544">
    <property type="entry name" value="RING-HC_RBR_RNF216"/>
</dbReference>
<protein>
    <submittedName>
        <fullName evidence="10">Ring finger protein</fullName>
    </submittedName>
</protein>
<dbReference type="STRING" id="149040.A0A132B4K3"/>
<name>A0A132B4K3_MOLSC</name>
<feature type="domain" description="RING-type" evidence="9">
    <location>
        <begin position="233"/>
        <end position="455"/>
    </location>
</feature>
<evidence type="ECO:0000256" key="5">
    <source>
        <dbReference type="ARBA" id="ARBA00022771"/>
    </source>
</evidence>
<dbReference type="PROSITE" id="PS51873">
    <property type="entry name" value="TRIAD"/>
    <property type="match status" value="1"/>
</dbReference>
<dbReference type="GO" id="GO:0016740">
    <property type="term" value="F:transferase activity"/>
    <property type="evidence" value="ECO:0007669"/>
    <property type="project" value="UniProtKB-KW"/>
</dbReference>
<dbReference type="CDD" id="cd16630">
    <property type="entry name" value="RING-HC_RBR_RNF216"/>
    <property type="match status" value="1"/>
</dbReference>
<feature type="region of interest" description="Disordered" evidence="8">
    <location>
        <begin position="73"/>
        <end position="102"/>
    </location>
</feature>
<keyword evidence="6" id="KW-0833">Ubl conjugation pathway</keyword>
<evidence type="ECO:0000256" key="1">
    <source>
        <dbReference type="ARBA" id="ARBA00004906"/>
    </source>
</evidence>
<evidence type="ECO:0000256" key="2">
    <source>
        <dbReference type="ARBA" id="ARBA00022679"/>
    </source>
</evidence>
<evidence type="ECO:0000256" key="3">
    <source>
        <dbReference type="ARBA" id="ARBA00022723"/>
    </source>
</evidence>
<evidence type="ECO:0000313" key="10">
    <source>
        <dbReference type="EMBL" id="KUJ06844.1"/>
    </source>
</evidence>
<dbReference type="InterPro" id="IPR047546">
    <property type="entry name" value="Rcat_RBR_RNF216"/>
</dbReference>
<dbReference type="PANTHER" id="PTHR22770">
    <property type="entry name" value="UBIQUITIN CONJUGATING ENZYME 7 INTERACTING PROTEIN-RELATED"/>
    <property type="match status" value="1"/>
</dbReference>
<keyword evidence="5" id="KW-0863">Zinc-finger</keyword>
<dbReference type="SUPFAM" id="SSF57850">
    <property type="entry name" value="RING/U-box"/>
    <property type="match status" value="1"/>
</dbReference>
<accession>A0A132B4K3</accession>
<dbReference type="Proteomes" id="UP000070700">
    <property type="component" value="Unassembled WGS sequence"/>
</dbReference>
<gene>
    <name evidence="10" type="ORF">LY89DRAFT_602542</name>
</gene>
<dbReference type="InterPro" id="IPR047545">
    <property type="entry name" value="BRcat_RBR_RNF216"/>
</dbReference>
<comment type="pathway">
    <text evidence="1">Protein modification; protein ubiquitination.</text>
</comment>
<keyword evidence="4" id="KW-0677">Repeat</keyword>
<dbReference type="GO" id="GO:0008270">
    <property type="term" value="F:zinc ion binding"/>
    <property type="evidence" value="ECO:0007669"/>
    <property type="project" value="UniProtKB-KW"/>
</dbReference>
<keyword evidence="2" id="KW-0808">Transferase</keyword>
<evidence type="ECO:0000256" key="7">
    <source>
        <dbReference type="ARBA" id="ARBA00022833"/>
    </source>
</evidence>
<dbReference type="RefSeq" id="XP_018061199.1">
    <property type="nucleotide sequence ID" value="XM_018210253.1"/>
</dbReference>
<evidence type="ECO:0000313" key="11">
    <source>
        <dbReference type="Proteomes" id="UP000070700"/>
    </source>
</evidence>
<dbReference type="PANTHER" id="PTHR22770:SF47">
    <property type="entry name" value="E3 UBIQUITIN-PROTEIN LIGASE RNF216"/>
    <property type="match status" value="1"/>
</dbReference>
<dbReference type="InParanoid" id="A0A132B4K3"/>
<dbReference type="Pfam" id="PF26200">
    <property type="entry name" value="Rcat_RNF216"/>
    <property type="match status" value="1"/>
</dbReference>
<proteinExistence type="predicted"/>
<keyword evidence="7" id="KW-0862">Zinc</keyword>
<keyword evidence="11" id="KW-1185">Reference proteome</keyword>
<dbReference type="InterPro" id="IPR051628">
    <property type="entry name" value="LUBAC_E3_Ligases"/>
</dbReference>
<keyword evidence="3" id="KW-0479">Metal-binding</keyword>
<sequence>MAAPAAARTPAATPVPTTGVPQTLEECISILEGVFPDICHDYVSDLFKTTLETADQLIDHILTKSTYPRTKDKQLALKRKRAEDPDEEAARKYGSTDRNIPATPGGVRPYIRTILIAEFPLVPVTFIDSRLQACGFRLFSAYQEIFEAVRTYSSETPVYQRLQKARKVDALFTEETIGGFLTNPNGDTERVEVLTELQTARRVRKKEEDRHEGLLRLQQLEDQNTRQAIAEGAMGECGCCYGDFPLNRLVHCNGETSHEFCKDCARRNAETEVGKSKYELHCMSMDSCTGGFDLDQRAHFLDENTRIALDRNEQESVLRLAGIENLASCPFCPFAAEYPPVEIDREFRCQAPDCERISCRLCSEESHIPQSCEEYKKDKGLCVRRELEEAMSAALIRKCNKCGTPFVKLEGCNKMTCTRNGCNNIQCYVCSKSCGYGHFNDRSRGGKPGNCPLFDNVEERHKGEVSKAEKEALQRILAEHPEYTEDDLKVKISENVKDDDRRKDPRAALDELIRAGALRGVPHFNVPGQDALQG</sequence>
<evidence type="ECO:0000256" key="4">
    <source>
        <dbReference type="ARBA" id="ARBA00022737"/>
    </source>
</evidence>
<organism evidence="10 11">
    <name type="scientific">Mollisia scopiformis</name>
    <name type="common">Conifer needle endophyte fungus</name>
    <name type="synonym">Phialocephala scopiformis</name>
    <dbReference type="NCBI Taxonomy" id="149040"/>
    <lineage>
        <taxon>Eukaryota</taxon>
        <taxon>Fungi</taxon>
        <taxon>Dikarya</taxon>
        <taxon>Ascomycota</taxon>
        <taxon>Pezizomycotina</taxon>
        <taxon>Leotiomycetes</taxon>
        <taxon>Helotiales</taxon>
        <taxon>Mollisiaceae</taxon>
        <taxon>Mollisia</taxon>
    </lineage>
</organism>
<evidence type="ECO:0000256" key="8">
    <source>
        <dbReference type="SAM" id="MobiDB-lite"/>
    </source>
</evidence>
<dbReference type="KEGG" id="psco:LY89DRAFT_602542"/>
<dbReference type="CDD" id="cd20353">
    <property type="entry name" value="Rcat_RBR_RNF216"/>
    <property type="match status" value="1"/>
</dbReference>
<dbReference type="CDD" id="cd20339">
    <property type="entry name" value="BRcat_RBR_RNF216"/>
    <property type="match status" value="1"/>
</dbReference>
<dbReference type="OrthoDB" id="10009520at2759"/>
<evidence type="ECO:0000259" key="9">
    <source>
        <dbReference type="PROSITE" id="PS51873"/>
    </source>
</evidence>
<evidence type="ECO:0000256" key="6">
    <source>
        <dbReference type="ARBA" id="ARBA00022786"/>
    </source>
</evidence>
<dbReference type="GeneID" id="28819979"/>
<dbReference type="AlphaFoldDB" id="A0A132B4K3"/>
<dbReference type="Gene3D" id="1.20.120.1750">
    <property type="match status" value="1"/>
</dbReference>
<dbReference type="EMBL" id="KQ947443">
    <property type="protein sequence ID" value="KUJ06844.1"/>
    <property type="molecule type" value="Genomic_DNA"/>
</dbReference>
<dbReference type="InterPro" id="IPR044066">
    <property type="entry name" value="TRIAD_supradom"/>
</dbReference>